<dbReference type="AlphaFoldDB" id="A0A655ADV5"/>
<protein>
    <submittedName>
        <fullName evidence="2">Uncharacterized protein</fullName>
    </submittedName>
</protein>
<accession>A0A655ADV5</accession>
<reference evidence="2 3" key="1">
    <citation type="submission" date="2015-03" db="EMBL/GenBank/DDBJ databases">
        <authorList>
            <consortium name="Pathogen Informatics"/>
        </authorList>
    </citation>
    <scope>NUCLEOTIDE SEQUENCE [LARGE SCALE GENOMIC DNA]</scope>
    <source>
        <strain evidence="2 3">Bir 185</strain>
    </source>
</reference>
<feature type="compositionally biased region" description="Low complexity" evidence="1">
    <location>
        <begin position="103"/>
        <end position="126"/>
    </location>
</feature>
<feature type="region of interest" description="Disordered" evidence="1">
    <location>
        <begin position="54"/>
        <end position="73"/>
    </location>
</feature>
<name>A0A655ADV5_MYCTX</name>
<evidence type="ECO:0000313" key="2">
    <source>
        <dbReference type="EMBL" id="CKT00135.1"/>
    </source>
</evidence>
<feature type="region of interest" description="Disordered" evidence="1">
    <location>
        <begin position="1"/>
        <end position="22"/>
    </location>
</feature>
<feature type="compositionally biased region" description="Basic residues" evidence="1">
    <location>
        <begin position="12"/>
        <end position="22"/>
    </location>
</feature>
<proteinExistence type="predicted"/>
<evidence type="ECO:0000256" key="1">
    <source>
        <dbReference type="SAM" id="MobiDB-lite"/>
    </source>
</evidence>
<organism evidence="2 3">
    <name type="scientific">Mycobacterium tuberculosis</name>
    <dbReference type="NCBI Taxonomy" id="1773"/>
    <lineage>
        <taxon>Bacteria</taxon>
        <taxon>Bacillati</taxon>
        <taxon>Actinomycetota</taxon>
        <taxon>Actinomycetes</taxon>
        <taxon>Mycobacteriales</taxon>
        <taxon>Mycobacteriaceae</taxon>
        <taxon>Mycobacterium</taxon>
        <taxon>Mycobacterium tuberculosis complex</taxon>
    </lineage>
</organism>
<dbReference type="EMBL" id="CNFT01001203">
    <property type="protein sequence ID" value="CKT00135.1"/>
    <property type="molecule type" value="Genomic_DNA"/>
</dbReference>
<sequence>MSRSDKMASQPRSRRRSSSRLIARRRTRLFSCQPVARTSSIAITALAVLPTTAMNTPTTEPNNSPAANVNAVRGNGGTVTTVCTSKNASGNHAPSDLAQSRNSTAVGTGTSSATTTSTVIPTTVPTMRGSDA</sequence>
<feature type="compositionally biased region" description="Polar residues" evidence="1">
    <location>
        <begin position="86"/>
        <end position="102"/>
    </location>
</feature>
<feature type="region of interest" description="Disordered" evidence="1">
    <location>
        <begin position="86"/>
        <end position="132"/>
    </location>
</feature>
<feature type="compositionally biased region" description="Low complexity" evidence="1">
    <location>
        <begin position="61"/>
        <end position="72"/>
    </location>
</feature>
<evidence type="ECO:0000313" key="3">
    <source>
        <dbReference type="Proteomes" id="UP000050164"/>
    </source>
</evidence>
<dbReference type="Proteomes" id="UP000050164">
    <property type="component" value="Unassembled WGS sequence"/>
</dbReference>
<gene>
    <name evidence="2" type="ORF">ERS027659_03839</name>
</gene>